<dbReference type="EMBL" id="JBFXLR010000036">
    <property type="protein sequence ID" value="KAL2845524.1"/>
    <property type="molecule type" value="Genomic_DNA"/>
</dbReference>
<dbReference type="GeneID" id="98158386"/>
<organism evidence="1 2">
    <name type="scientific">Aspergillus pseudodeflectus</name>
    <dbReference type="NCBI Taxonomy" id="176178"/>
    <lineage>
        <taxon>Eukaryota</taxon>
        <taxon>Fungi</taxon>
        <taxon>Dikarya</taxon>
        <taxon>Ascomycota</taxon>
        <taxon>Pezizomycotina</taxon>
        <taxon>Eurotiomycetes</taxon>
        <taxon>Eurotiomycetidae</taxon>
        <taxon>Eurotiales</taxon>
        <taxon>Aspergillaceae</taxon>
        <taxon>Aspergillus</taxon>
        <taxon>Aspergillus subgen. Nidulantes</taxon>
    </lineage>
</organism>
<proteinExistence type="predicted"/>
<dbReference type="RefSeq" id="XP_070896658.1">
    <property type="nucleotide sequence ID" value="XM_071043222.1"/>
</dbReference>
<evidence type="ECO:0000313" key="2">
    <source>
        <dbReference type="Proteomes" id="UP001610444"/>
    </source>
</evidence>
<dbReference type="Proteomes" id="UP001610444">
    <property type="component" value="Unassembled WGS sequence"/>
</dbReference>
<name>A0ABR4JZX5_9EURO</name>
<comment type="caution">
    <text evidence="1">The sequence shown here is derived from an EMBL/GenBank/DDBJ whole genome shotgun (WGS) entry which is preliminary data.</text>
</comment>
<keyword evidence="2" id="KW-1185">Reference proteome</keyword>
<accession>A0ABR4JZX5</accession>
<evidence type="ECO:0008006" key="3">
    <source>
        <dbReference type="Google" id="ProtNLM"/>
    </source>
</evidence>
<reference evidence="1 2" key="1">
    <citation type="submission" date="2024-07" db="EMBL/GenBank/DDBJ databases">
        <title>Section-level genome sequencing and comparative genomics of Aspergillus sections Usti and Cavernicolus.</title>
        <authorList>
            <consortium name="Lawrence Berkeley National Laboratory"/>
            <person name="Nybo J.L."/>
            <person name="Vesth T.C."/>
            <person name="Theobald S."/>
            <person name="Frisvad J.C."/>
            <person name="Larsen T.O."/>
            <person name="Kjaerboelling I."/>
            <person name="Rothschild-Mancinelli K."/>
            <person name="Lyhne E.K."/>
            <person name="Kogle M.E."/>
            <person name="Barry K."/>
            <person name="Clum A."/>
            <person name="Na H."/>
            <person name="Ledsgaard L."/>
            <person name="Lin J."/>
            <person name="Lipzen A."/>
            <person name="Kuo A."/>
            <person name="Riley R."/>
            <person name="Mondo S."/>
            <person name="LaButti K."/>
            <person name="Haridas S."/>
            <person name="Pangalinan J."/>
            <person name="Salamov A.A."/>
            <person name="Simmons B.A."/>
            <person name="Magnuson J.K."/>
            <person name="Chen J."/>
            <person name="Drula E."/>
            <person name="Henrissat B."/>
            <person name="Wiebenga A."/>
            <person name="Lubbers R.J."/>
            <person name="Gomes A.C."/>
            <person name="Macurrencykelacurrency M.R."/>
            <person name="Stajich J."/>
            <person name="Grigoriev I.V."/>
            <person name="Mortensen U.H."/>
            <person name="De vries R.P."/>
            <person name="Baker S.E."/>
            <person name="Andersen M.R."/>
        </authorList>
    </citation>
    <scope>NUCLEOTIDE SEQUENCE [LARGE SCALE GENOMIC DNA]</scope>
    <source>
        <strain evidence="1 2">CBS 756.74</strain>
    </source>
</reference>
<gene>
    <name evidence="1" type="ORF">BJX68DRAFT_256720</name>
</gene>
<evidence type="ECO:0000313" key="1">
    <source>
        <dbReference type="EMBL" id="KAL2845524.1"/>
    </source>
</evidence>
<sequence length="198" mass="22381">MLQPLVAMDQSQSSTSLVVVIDALDECEREEDVVVILKLLLKPSAARIDSLAIMAVPLFIFAATDSPGSKIDKTYQLILNQLLADNESNTDQLVEEFQKTISVIILLTTPLLLSALTELLEILEDDISTRLDAFHLVLTIPDDHNLPIRTLHLSFHDYLCLTIIRCLLRKNIYNLPTYRTRRSEIDSTSIVRFILHVL</sequence>
<protein>
    <recommendedName>
        <fullName evidence="3">NACHT domain-containing protein</fullName>
    </recommendedName>
</protein>